<proteinExistence type="predicted"/>
<dbReference type="RefSeq" id="WP_281894648.1">
    <property type="nucleotide sequence ID" value="NZ_BSDI01000008.1"/>
</dbReference>
<evidence type="ECO:0000313" key="2">
    <source>
        <dbReference type="Proteomes" id="UP001144280"/>
    </source>
</evidence>
<protein>
    <submittedName>
        <fullName evidence="1">Uncharacterized protein</fullName>
    </submittedName>
</protein>
<dbReference type="InterPro" id="IPR036278">
    <property type="entry name" value="Sialidase_sf"/>
</dbReference>
<evidence type="ECO:0000313" key="1">
    <source>
        <dbReference type="EMBL" id="GLH97090.1"/>
    </source>
</evidence>
<accession>A0ABQ5QR45</accession>
<dbReference type="EMBL" id="BSDI01000008">
    <property type="protein sequence ID" value="GLH97090.1"/>
    <property type="molecule type" value="Genomic_DNA"/>
</dbReference>
<sequence length="390" mass="40534">MTRRGVAAAFAVVLAAAGCGSEAKPEPEPEPAVRAAWSELTLPMPAGAAGRFLPRAVAACDGKWYIVGATAGADGATQPAAWVSTDTQTWTALTIHADSYYGKQNVIYTAGCREGRLAAVGGKVGGAHGNPRVSTWHQQPDGSLIEVKARFELYGGPVAINVSRMAAGPKGWMITGNRYSGAAVWTSADSAKFEILEDAPELSSDDRGETWAADVVAVPDGWLVAGGIILSGRTDRDPMAWRSADGVTWQRTAAPGEAEYDEFQRAAVSGDGTAYAVGLRGLKFGAWRLEGDKWQARARFGASSGRGVLSVSGLTATGEQLVASVSDGARYVLWLSPDGGASWRVVEAPAAMPSGASQAVSVFAADGRLLLLADDGQAGRVWRSATPLPG</sequence>
<organism evidence="1 2">
    <name type="scientific">Phytohabitans aurantiacus</name>
    <dbReference type="NCBI Taxonomy" id="3016789"/>
    <lineage>
        <taxon>Bacteria</taxon>
        <taxon>Bacillati</taxon>
        <taxon>Actinomycetota</taxon>
        <taxon>Actinomycetes</taxon>
        <taxon>Micromonosporales</taxon>
        <taxon>Micromonosporaceae</taxon>
    </lineage>
</organism>
<gene>
    <name evidence="1" type="ORF">Pa4123_23640</name>
</gene>
<comment type="caution">
    <text evidence="1">The sequence shown here is derived from an EMBL/GenBank/DDBJ whole genome shotgun (WGS) entry which is preliminary data.</text>
</comment>
<name>A0ABQ5QR45_9ACTN</name>
<reference evidence="1" key="1">
    <citation type="submission" date="2022-12" db="EMBL/GenBank/DDBJ databases">
        <title>New Phytohabitans aurantiacus sp. RD004123 nov., an actinomycete isolated from soil.</title>
        <authorList>
            <person name="Triningsih D.W."/>
            <person name="Harunari E."/>
            <person name="Igarashi Y."/>
        </authorList>
    </citation>
    <scope>NUCLEOTIDE SEQUENCE</scope>
    <source>
        <strain evidence="1">RD004123</strain>
    </source>
</reference>
<dbReference type="CDD" id="cd15482">
    <property type="entry name" value="Sialidase_non-viral"/>
    <property type="match status" value="1"/>
</dbReference>
<dbReference type="Proteomes" id="UP001144280">
    <property type="component" value="Unassembled WGS sequence"/>
</dbReference>
<keyword evidence="2" id="KW-1185">Reference proteome</keyword>
<dbReference type="SUPFAM" id="SSF50939">
    <property type="entry name" value="Sialidases"/>
    <property type="match status" value="1"/>
</dbReference>
<dbReference type="PROSITE" id="PS51257">
    <property type="entry name" value="PROKAR_LIPOPROTEIN"/>
    <property type="match status" value="1"/>
</dbReference>